<dbReference type="PROSITE" id="PS50088">
    <property type="entry name" value="ANK_REPEAT"/>
    <property type="match status" value="2"/>
</dbReference>
<dbReference type="SUPFAM" id="SSF48403">
    <property type="entry name" value="Ankyrin repeat"/>
    <property type="match status" value="1"/>
</dbReference>
<dbReference type="Pfam" id="PF22939">
    <property type="entry name" value="WHD_GPIID"/>
    <property type="match status" value="1"/>
</dbReference>
<evidence type="ECO:0000259" key="3">
    <source>
        <dbReference type="Pfam" id="PF17100"/>
    </source>
</evidence>
<dbReference type="Pfam" id="PF24883">
    <property type="entry name" value="NPHP3_N"/>
    <property type="match status" value="1"/>
</dbReference>
<dbReference type="PANTHER" id="PTHR10039:SF16">
    <property type="entry name" value="GPI INOSITOL-DEACYLASE"/>
    <property type="match status" value="1"/>
</dbReference>
<dbReference type="PANTHER" id="PTHR10039">
    <property type="entry name" value="AMELOGENIN"/>
    <property type="match status" value="1"/>
</dbReference>
<keyword evidence="1" id="KW-0677">Repeat</keyword>
<gene>
    <name evidence="7" type="ORF">RRF57_008906</name>
</gene>
<dbReference type="InterPro" id="IPR036770">
    <property type="entry name" value="Ankyrin_rpt-contain_sf"/>
</dbReference>
<keyword evidence="2" id="KW-0040">ANK repeat</keyword>
<dbReference type="AlphaFoldDB" id="A0AAN7UQ46"/>
<reference evidence="7 8" key="1">
    <citation type="submission" date="2023-10" db="EMBL/GenBank/DDBJ databases">
        <title>Draft genome sequence of Xylaria bambusicola isolate GMP-LS, the root and basal stem rot pathogen of sugarcane in Indonesia.</title>
        <authorList>
            <person name="Selvaraj P."/>
            <person name="Muralishankar V."/>
            <person name="Muruganantham S."/>
            <person name="Sp S."/>
            <person name="Haryani S."/>
            <person name="Lau K.J.X."/>
            <person name="Naqvi N.I."/>
        </authorList>
    </citation>
    <scope>NUCLEOTIDE SEQUENCE [LARGE SCALE GENOMIC DNA]</scope>
    <source>
        <strain evidence="7">GMP-LS</strain>
    </source>
</reference>
<feature type="repeat" description="ANK" evidence="2">
    <location>
        <begin position="909"/>
        <end position="933"/>
    </location>
</feature>
<feature type="repeat" description="ANK" evidence="2">
    <location>
        <begin position="875"/>
        <end position="908"/>
    </location>
</feature>
<dbReference type="Pfam" id="PF17100">
    <property type="entry name" value="NACHT_N"/>
    <property type="match status" value="1"/>
</dbReference>
<name>A0AAN7UQ46_9PEZI</name>
<sequence>MTLKGKLSNLKSRVVFWKPTESSSTKIIPSNIDCEQETVNQGGVISDIAITCPKSLWDEAYERLRAENPHVVYAYEELLRNILIHQTSKLSTDLESILSDPAPNIEAQEHVQQSNRDRKQMMEAIIDLGQIYMEENKIAFKIGEQEFSLRDQMETAVAGIQVGKDWIDEAVKASPLASTVWAGVSLLLPLLTNPIEVQAANEEGLAYVSQKIRYYTNMETRLLREQSEALPSADKQLYADRFIELYQAIIDYQAQSVLRLFRRRFESFLRDATKWDSWEDMLKRIKELGDNLEKESLQFNSISSSRSLAALTRRAEESADDKCLQCFYRGDYVWYKNRIEDRVSDTCLWFLNHTKYHSWLEADCGPLLVSADPGCGKSVLTKYLVDSNFGFQVPKETAICYFFFKEGDQNTIDLAFCALIHQLLCLRPKLMHHAVQKYKEKGDKLANNPSALWSILQAATADPQAGAVIIVIDALDECLQDEYNMGTLAQNIRTHFEKGPKTLKVLMTSRPYQNTTRHIQELEDLYQNIRIHGEDESEFIRKEINLVIEYRISRMKKFSNHREHLKARLLDISHRTYLWVYLVFSYLEDSDIKNTAKGLDAAIQNLPARVEDAYEKILSRSRRPETTKKALFILLGAYRPLTIREMQVALEMNVDITSIDMLDLESDETFYLRLRELCGLFVTKHDEKLYFLHQTAREFLLTASSSTPGPSSTLGWAHRFSLQQAHMILAESCVQYLDCLTSRASVYSTAITPETVDFLKYSTKYWPKHFREADVPDGASIVASAVRICEPDMRASIWYKYWDNRFLRSSNNWSSLTLASAFGHAAVVRLLLVTTALQSNHSSRALYEAVRYNREEIVKLLLATDGVDVNLQDEYGRTPLAWAVRRRRETVIKLLLATDGVDVNLQDRNGWTPLHYAIHLGNTTIVQSLLETGRANVDLKNEDGYSPLSLAKHKGQDTIAKLLERQTV</sequence>
<dbReference type="Pfam" id="PF23239">
    <property type="entry name" value="DUF7069"/>
    <property type="match status" value="1"/>
</dbReference>
<evidence type="ECO:0000259" key="4">
    <source>
        <dbReference type="Pfam" id="PF22939"/>
    </source>
</evidence>
<feature type="domain" description="DUF7069" evidence="5">
    <location>
        <begin position="540"/>
        <end position="606"/>
    </location>
</feature>
<evidence type="ECO:0000256" key="1">
    <source>
        <dbReference type="ARBA" id="ARBA00022737"/>
    </source>
</evidence>
<dbReference type="SUPFAM" id="SSF52540">
    <property type="entry name" value="P-loop containing nucleoside triphosphate hydrolases"/>
    <property type="match status" value="1"/>
</dbReference>
<dbReference type="Pfam" id="PF12796">
    <property type="entry name" value="Ank_2"/>
    <property type="match status" value="2"/>
</dbReference>
<evidence type="ECO:0000259" key="5">
    <source>
        <dbReference type="Pfam" id="PF23239"/>
    </source>
</evidence>
<evidence type="ECO:0000259" key="6">
    <source>
        <dbReference type="Pfam" id="PF24883"/>
    </source>
</evidence>
<dbReference type="Proteomes" id="UP001305414">
    <property type="component" value="Unassembled WGS sequence"/>
</dbReference>
<evidence type="ECO:0000313" key="8">
    <source>
        <dbReference type="Proteomes" id="UP001305414"/>
    </source>
</evidence>
<evidence type="ECO:0008006" key="9">
    <source>
        <dbReference type="Google" id="ProtNLM"/>
    </source>
</evidence>
<dbReference type="Gene3D" id="3.40.50.300">
    <property type="entry name" value="P-loop containing nucleotide triphosphate hydrolases"/>
    <property type="match status" value="1"/>
</dbReference>
<dbReference type="InterPro" id="IPR002110">
    <property type="entry name" value="Ankyrin_rpt"/>
</dbReference>
<feature type="domain" description="NWD NACHT-NTPase N-terminal" evidence="3">
    <location>
        <begin position="55"/>
        <end position="293"/>
    </location>
</feature>
<keyword evidence="8" id="KW-1185">Reference proteome</keyword>
<comment type="caution">
    <text evidence="7">The sequence shown here is derived from an EMBL/GenBank/DDBJ whole genome shotgun (WGS) entry which is preliminary data.</text>
</comment>
<dbReference type="InterPro" id="IPR056884">
    <property type="entry name" value="NPHP3-like_N"/>
</dbReference>
<proteinExistence type="predicted"/>
<evidence type="ECO:0000256" key="2">
    <source>
        <dbReference type="PROSITE-ProRule" id="PRU00023"/>
    </source>
</evidence>
<evidence type="ECO:0000313" key="7">
    <source>
        <dbReference type="EMBL" id="KAK5633192.1"/>
    </source>
</evidence>
<feature type="domain" description="GPI inositol-deacylase winged helix" evidence="4">
    <location>
        <begin position="615"/>
        <end position="703"/>
    </location>
</feature>
<accession>A0AAN7UQ46</accession>
<dbReference type="SMART" id="SM00248">
    <property type="entry name" value="ANK"/>
    <property type="match status" value="4"/>
</dbReference>
<dbReference type="Gene3D" id="1.25.40.20">
    <property type="entry name" value="Ankyrin repeat-containing domain"/>
    <property type="match status" value="2"/>
</dbReference>
<dbReference type="InterPro" id="IPR031359">
    <property type="entry name" value="NACHT_N"/>
</dbReference>
<dbReference type="InterPro" id="IPR054471">
    <property type="entry name" value="GPIID_WHD"/>
</dbReference>
<dbReference type="PROSITE" id="PS50297">
    <property type="entry name" value="ANK_REP_REGION"/>
    <property type="match status" value="1"/>
</dbReference>
<protein>
    <recommendedName>
        <fullName evidence="9">NWD NACHT-NTPase N-terminal domain-containing protein</fullName>
    </recommendedName>
</protein>
<feature type="domain" description="Nephrocystin 3-like N-terminal" evidence="6">
    <location>
        <begin position="345"/>
        <end position="510"/>
    </location>
</feature>
<dbReference type="EMBL" id="JAWHQM010000030">
    <property type="protein sequence ID" value="KAK5633192.1"/>
    <property type="molecule type" value="Genomic_DNA"/>
</dbReference>
<dbReference type="InterPro" id="IPR055497">
    <property type="entry name" value="DUF7069"/>
</dbReference>
<dbReference type="InterPro" id="IPR027417">
    <property type="entry name" value="P-loop_NTPase"/>
</dbReference>
<organism evidence="7 8">
    <name type="scientific">Xylaria bambusicola</name>
    <dbReference type="NCBI Taxonomy" id="326684"/>
    <lineage>
        <taxon>Eukaryota</taxon>
        <taxon>Fungi</taxon>
        <taxon>Dikarya</taxon>
        <taxon>Ascomycota</taxon>
        <taxon>Pezizomycotina</taxon>
        <taxon>Sordariomycetes</taxon>
        <taxon>Xylariomycetidae</taxon>
        <taxon>Xylariales</taxon>
        <taxon>Xylariaceae</taxon>
        <taxon>Xylaria</taxon>
    </lineage>
</organism>